<dbReference type="Proteomes" id="UP000712600">
    <property type="component" value="Unassembled WGS sequence"/>
</dbReference>
<gene>
    <name evidence="1" type="ORF">F2Q69_00061313</name>
</gene>
<sequence length="93" mass="10170">MVARTICVDSVLNHLNELPWMKRQSTNCKGQVAIDIIMNVTPWTNCHNQIATGGHVFAVSRHAQDLGAIGVTVRASRVTARERSAPSNCERAS</sequence>
<protein>
    <submittedName>
        <fullName evidence="1">Uncharacterized protein</fullName>
    </submittedName>
</protein>
<dbReference type="EMBL" id="QGKX02000095">
    <property type="protein sequence ID" value="KAF3573269.1"/>
    <property type="molecule type" value="Genomic_DNA"/>
</dbReference>
<evidence type="ECO:0000313" key="1">
    <source>
        <dbReference type="EMBL" id="KAF3573269.1"/>
    </source>
</evidence>
<dbReference type="AlphaFoldDB" id="A0A8S9RKF2"/>
<proteinExistence type="predicted"/>
<accession>A0A8S9RKF2</accession>
<comment type="caution">
    <text evidence="1">The sequence shown here is derived from an EMBL/GenBank/DDBJ whole genome shotgun (WGS) entry which is preliminary data.</text>
</comment>
<reference evidence="1" key="1">
    <citation type="submission" date="2019-12" db="EMBL/GenBank/DDBJ databases">
        <title>Genome sequencing and annotation of Brassica cretica.</title>
        <authorList>
            <person name="Studholme D.J."/>
            <person name="Sarris P."/>
        </authorList>
    </citation>
    <scope>NUCLEOTIDE SEQUENCE</scope>
    <source>
        <strain evidence="1">PFS-109/04</strain>
        <tissue evidence="1">Leaf</tissue>
    </source>
</reference>
<organism evidence="1 2">
    <name type="scientific">Brassica cretica</name>
    <name type="common">Mustard</name>
    <dbReference type="NCBI Taxonomy" id="69181"/>
    <lineage>
        <taxon>Eukaryota</taxon>
        <taxon>Viridiplantae</taxon>
        <taxon>Streptophyta</taxon>
        <taxon>Embryophyta</taxon>
        <taxon>Tracheophyta</taxon>
        <taxon>Spermatophyta</taxon>
        <taxon>Magnoliopsida</taxon>
        <taxon>eudicotyledons</taxon>
        <taxon>Gunneridae</taxon>
        <taxon>Pentapetalae</taxon>
        <taxon>rosids</taxon>
        <taxon>malvids</taxon>
        <taxon>Brassicales</taxon>
        <taxon>Brassicaceae</taxon>
        <taxon>Brassiceae</taxon>
        <taxon>Brassica</taxon>
    </lineage>
</organism>
<evidence type="ECO:0000313" key="2">
    <source>
        <dbReference type="Proteomes" id="UP000712600"/>
    </source>
</evidence>
<name>A0A8S9RKF2_BRACR</name>